<comment type="caution">
    <text evidence="1">The sequence shown here is derived from an EMBL/GenBank/DDBJ whole genome shotgun (WGS) entry which is preliminary data.</text>
</comment>
<evidence type="ECO:0000313" key="1">
    <source>
        <dbReference type="EMBL" id="GBG59956.1"/>
    </source>
</evidence>
<gene>
    <name evidence="1" type="ORF">CBR_g289</name>
</gene>
<reference evidence="1 2" key="1">
    <citation type="journal article" date="2018" name="Cell">
        <title>The Chara Genome: Secondary Complexity and Implications for Plant Terrestrialization.</title>
        <authorList>
            <person name="Nishiyama T."/>
            <person name="Sakayama H."/>
            <person name="Vries J.D."/>
            <person name="Buschmann H."/>
            <person name="Saint-Marcoux D."/>
            <person name="Ullrich K.K."/>
            <person name="Haas F.B."/>
            <person name="Vanderstraeten L."/>
            <person name="Becker D."/>
            <person name="Lang D."/>
            <person name="Vosolsobe S."/>
            <person name="Rombauts S."/>
            <person name="Wilhelmsson P.K.I."/>
            <person name="Janitza P."/>
            <person name="Kern R."/>
            <person name="Heyl A."/>
            <person name="Rumpler F."/>
            <person name="Villalobos L.I.A.C."/>
            <person name="Clay J.M."/>
            <person name="Skokan R."/>
            <person name="Toyoda A."/>
            <person name="Suzuki Y."/>
            <person name="Kagoshima H."/>
            <person name="Schijlen E."/>
            <person name="Tajeshwar N."/>
            <person name="Catarino B."/>
            <person name="Hetherington A.J."/>
            <person name="Saltykova A."/>
            <person name="Bonnot C."/>
            <person name="Breuninger H."/>
            <person name="Symeonidi A."/>
            <person name="Radhakrishnan G.V."/>
            <person name="Van Nieuwerburgh F."/>
            <person name="Deforce D."/>
            <person name="Chang C."/>
            <person name="Karol K.G."/>
            <person name="Hedrich R."/>
            <person name="Ulvskov P."/>
            <person name="Glockner G."/>
            <person name="Delwiche C.F."/>
            <person name="Petrasek J."/>
            <person name="Van de Peer Y."/>
            <person name="Friml J."/>
            <person name="Beilby M."/>
            <person name="Dolan L."/>
            <person name="Kohara Y."/>
            <person name="Sugano S."/>
            <person name="Fujiyama A."/>
            <person name="Delaux P.-M."/>
            <person name="Quint M."/>
            <person name="TheiBen G."/>
            <person name="Hagemann M."/>
            <person name="Harholt J."/>
            <person name="Dunand C."/>
            <person name="Zachgo S."/>
            <person name="Langdale J."/>
            <person name="Maumus F."/>
            <person name="Straeten D.V.D."/>
            <person name="Gould S.B."/>
            <person name="Rensing S.A."/>
        </authorList>
    </citation>
    <scope>NUCLEOTIDE SEQUENCE [LARGE SCALE GENOMIC DNA]</scope>
    <source>
        <strain evidence="1 2">S276</strain>
    </source>
</reference>
<dbReference type="EMBL" id="BFEA01000008">
    <property type="protein sequence ID" value="GBG59956.1"/>
    <property type="molecule type" value="Genomic_DNA"/>
</dbReference>
<dbReference type="Gramene" id="GBG59956">
    <property type="protein sequence ID" value="GBG59956"/>
    <property type="gene ID" value="CBR_g289"/>
</dbReference>
<accession>A0A388JQ64</accession>
<dbReference type="Proteomes" id="UP000265515">
    <property type="component" value="Unassembled WGS sequence"/>
</dbReference>
<proteinExistence type="predicted"/>
<sequence>MDAPSPVQSIVVLMAQLGDYLHIAVPAPLMDARVEVVDLHDYAAKIDREFKSQTTQAQTCAFRVEVVNLHDIDAPLGVHAAEGWLANSGSICKGVTSALRRAVAILDGANVSMDHNFEQQNRHLGDIRQASSGGGNMSGVSVDPGHAAPSRGSECGNNQPTVVSGAHGATADFKVASKQGRTEVGQVGVVHPVSARQLNKQTLLALELFVSSPVSSILQEEESPNDHVLGADAADHKSLIKKFGTALCNGFVDASLLAESAAGRTGLGSAAALSGELTAVTKGAGSDGVQVFKGVFDDDFDMDARSGGPSTTKAVWTSVDDHQTDLWDVNGDETSAAGTSMSWACSPSSRASGSSEIRTFCIRMIVALGQLCPEAAANDLARLLSQEKNNEVSWMSFLTKALQCLHLIPIDFHISTFKAYPGGRLNGCTSCRFLGMSLLSI</sequence>
<evidence type="ECO:0000313" key="2">
    <source>
        <dbReference type="Proteomes" id="UP000265515"/>
    </source>
</evidence>
<name>A0A388JQ64_CHABU</name>
<protein>
    <submittedName>
        <fullName evidence="1">Uncharacterized protein</fullName>
    </submittedName>
</protein>
<keyword evidence="2" id="KW-1185">Reference proteome</keyword>
<dbReference type="AlphaFoldDB" id="A0A388JQ64"/>
<organism evidence="1 2">
    <name type="scientific">Chara braunii</name>
    <name type="common">Braun's stonewort</name>
    <dbReference type="NCBI Taxonomy" id="69332"/>
    <lineage>
        <taxon>Eukaryota</taxon>
        <taxon>Viridiplantae</taxon>
        <taxon>Streptophyta</taxon>
        <taxon>Charophyceae</taxon>
        <taxon>Charales</taxon>
        <taxon>Characeae</taxon>
        <taxon>Chara</taxon>
    </lineage>
</organism>